<dbReference type="HOGENOM" id="CLU_038394_0_0_1"/>
<dbReference type="Proteomes" id="UP000008370">
    <property type="component" value="Unassembled WGS sequence"/>
</dbReference>
<feature type="region of interest" description="Disordered" evidence="3">
    <location>
        <begin position="392"/>
        <end position="461"/>
    </location>
</feature>
<evidence type="ECO:0000256" key="3">
    <source>
        <dbReference type="SAM" id="MobiDB-lite"/>
    </source>
</evidence>
<feature type="region of interest" description="Disordered" evidence="3">
    <location>
        <begin position="130"/>
        <end position="173"/>
    </location>
</feature>
<dbReference type="GO" id="GO:0008408">
    <property type="term" value="F:3'-5' exonuclease activity"/>
    <property type="evidence" value="ECO:0007669"/>
    <property type="project" value="InterPro"/>
</dbReference>
<keyword evidence="6" id="KW-1185">Reference proteome</keyword>
<feature type="compositionally biased region" description="Low complexity" evidence="3">
    <location>
        <begin position="159"/>
        <end position="171"/>
    </location>
</feature>
<protein>
    <recommendedName>
        <fullName evidence="4">3'-5' exonuclease domain-containing protein</fullName>
    </recommendedName>
</protein>
<feature type="compositionally biased region" description="Low complexity" evidence="3">
    <location>
        <begin position="440"/>
        <end position="451"/>
    </location>
</feature>
<evidence type="ECO:0000313" key="6">
    <source>
        <dbReference type="Proteomes" id="UP000008370"/>
    </source>
</evidence>
<dbReference type="GO" id="GO:0005634">
    <property type="term" value="C:nucleus"/>
    <property type="evidence" value="ECO:0007669"/>
    <property type="project" value="TreeGrafter"/>
</dbReference>
<dbReference type="EMBL" id="JH930471">
    <property type="protein sequence ID" value="EKM56744.1"/>
    <property type="molecule type" value="Genomic_DNA"/>
</dbReference>
<dbReference type="InParanoid" id="K5WCL0"/>
<dbReference type="STRING" id="650164.K5WCL0"/>
<dbReference type="Pfam" id="PF01612">
    <property type="entry name" value="DNA_pol_A_exo1"/>
    <property type="match status" value="1"/>
</dbReference>
<feature type="region of interest" description="Disordered" evidence="3">
    <location>
        <begin position="52"/>
        <end position="104"/>
    </location>
</feature>
<dbReference type="Gene3D" id="3.30.420.10">
    <property type="entry name" value="Ribonuclease H-like superfamily/Ribonuclease H"/>
    <property type="match status" value="1"/>
</dbReference>
<dbReference type="GO" id="GO:0006139">
    <property type="term" value="P:nucleobase-containing compound metabolic process"/>
    <property type="evidence" value="ECO:0007669"/>
    <property type="project" value="InterPro"/>
</dbReference>
<feature type="compositionally biased region" description="Basic and acidic residues" evidence="3">
    <location>
        <begin position="62"/>
        <end position="83"/>
    </location>
</feature>
<dbReference type="GO" id="GO:0005737">
    <property type="term" value="C:cytoplasm"/>
    <property type="evidence" value="ECO:0007669"/>
    <property type="project" value="TreeGrafter"/>
</dbReference>
<dbReference type="InterPro" id="IPR051132">
    <property type="entry name" value="3-5_Exonuclease_domain"/>
</dbReference>
<gene>
    <name evidence="5" type="ORF">PHACADRAFT_172418</name>
</gene>
<feature type="region of interest" description="Disordered" evidence="3">
    <location>
        <begin position="1"/>
        <end position="28"/>
    </location>
</feature>
<keyword evidence="1" id="KW-0540">Nuclease</keyword>
<accession>K5WCL0</accession>
<feature type="domain" description="3'-5' exonuclease" evidence="4">
    <location>
        <begin position="194"/>
        <end position="354"/>
    </location>
</feature>
<feature type="compositionally biased region" description="Low complexity" evidence="3">
    <location>
        <begin position="395"/>
        <end position="419"/>
    </location>
</feature>
<dbReference type="InterPro" id="IPR036397">
    <property type="entry name" value="RNaseH_sf"/>
</dbReference>
<dbReference type="GeneID" id="18909595"/>
<keyword evidence="2" id="KW-0378">Hydrolase</keyword>
<feature type="compositionally biased region" description="Low complexity" evidence="3">
    <location>
        <begin position="11"/>
        <end position="25"/>
    </location>
</feature>
<dbReference type="KEGG" id="pco:PHACADRAFT_172418"/>
<proteinExistence type="predicted"/>
<evidence type="ECO:0000256" key="1">
    <source>
        <dbReference type="ARBA" id="ARBA00022722"/>
    </source>
</evidence>
<dbReference type="InterPro" id="IPR002562">
    <property type="entry name" value="3'-5'_exonuclease_dom"/>
</dbReference>
<dbReference type="SUPFAM" id="SSF53098">
    <property type="entry name" value="Ribonuclease H-like"/>
    <property type="match status" value="1"/>
</dbReference>
<sequence>MAFKNSAALCSRFSPPSSPSRRASSTTAQVTAGVGGVKYRSRLLTVLDAGIDANMSPNYGRDVSESKETLRKTETSKENDRATITKPGSAGAAASSSEPLTNPMQPLMQRSAQQSWVPYTRSVARKLDSLPLPTVAPSHETVDPEAPSSTKSEARRRTSSSSVTSEAAASKAPEEKLPAYSYKDYKPAPTIVYTNQEEEANELVTKLKGPIGFDMEWRVFFRRGASTTTRRTALIQLSSQNTILLVHELIEDCSVPKVGVNIRNDGLKLYKDYQVAARNLIELGAFAKQADPSFSAPHKRNIVSLVTMVGMYERREVHKGDVRTGNWELLPLAEDQKIYAANDAHSALMVYLTLCKIKEEKESVLDPKAFTSSIAVESYPEPTTAATGELAEPLAKANSTSSATSESAITESAASTPTTVSANETATSPATSTARNSTDSAAAPISASLPPDTTRSPVPASRQANIDRLAAEIEADRTRRAPQLQHRRAYTLWHHDRMALADICAELRSRENPLKVGTVISYVVRALQEDGSLPYSPEDLKALARSEADSWRRHGWWILEQERRQWRGSGQRG</sequence>
<dbReference type="PANTHER" id="PTHR13620:SF104">
    <property type="entry name" value="EXONUCLEASE 3'-5' DOMAIN-CONTAINING PROTEIN 2"/>
    <property type="match status" value="1"/>
</dbReference>
<dbReference type="AlphaFoldDB" id="K5WCL0"/>
<dbReference type="OrthoDB" id="1920326at2759"/>
<dbReference type="PANTHER" id="PTHR13620">
    <property type="entry name" value="3-5 EXONUCLEASE"/>
    <property type="match status" value="1"/>
</dbReference>
<evidence type="ECO:0000313" key="5">
    <source>
        <dbReference type="EMBL" id="EKM56744.1"/>
    </source>
</evidence>
<dbReference type="RefSeq" id="XP_007394579.1">
    <property type="nucleotide sequence ID" value="XM_007394517.1"/>
</dbReference>
<dbReference type="CDD" id="cd06141">
    <property type="entry name" value="WRN_exo"/>
    <property type="match status" value="1"/>
</dbReference>
<dbReference type="GO" id="GO:0003676">
    <property type="term" value="F:nucleic acid binding"/>
    <property type="evidence" value="ECO:0007669"/>
    <property type="project" value="InterPro"/>
</dbReference>
<name>K5WCL0_PHACS</name>
<organism evidence="5 6">
    <name type="scientific">Phanerochaete carnosa (strain HHB-10118-sp)</name>
    <name type="common">White-rot fungus</name>
    <name type="synonym">Peniophora carnosa</name>
    <dbReference type="NCBI Taxonomy" id="650164"/>
    <lineage>
        <taxon>Eukaryota</taxon>
        <taxon>Fungi</taxon>
        <taxon>Dikarya</taxon>
        <taxon>Basidiomycota</taxon>
        <taxon>Agaricomycotina</taxon>
        <taxon>Agaricomycetes</taxon>
        <taxon>Polyporales</taxon>
        <taxon>Phanerochaetaceae</taxon>
        <taxon>Phanerochaete</taxon>
    </lineage>
</organism>
<evidence type="ECO:0000259" key="4">
    <source>
        <dbReference type="Pfam" id="PF01612"/>
    </source>
</evidence>
<dbReference type="InterPro" id="IPR012337">
    <property type="entry name" value="RNaseH-like_sf"/>
</dbReference>
<feature type="compositionally biased region" description="Low complexity" evidence="3">
    <location>
        <begin position="88"/>
        <end position="97"/>
    </location>
</feature>
<evidence type="ECO:0000256" key="2">
    <source>
        <dbReference type="ARBA" id="ARBA00022801"/>
    </source>
</evidence>
<feature type="compositionally biased region" description="Polar residues" evidence="3">
    <location>
        <begin position="420"/>
        <end position="439"/>
    </location>
</feature>
<reference evidence="5 6" key="1">
    <citation type="journal article" date="2012" name="BMC Genomics">
        <title>Comparative genomics of the white-rot fungi, Phanerochaete carnosa and P. chrysosporium, to elucidate the genetic basis of the distinct wood types they colonize.</title>
        <authorList>
            <person name="Suzuki H."/>
            <person name="MacDonald J."/>
            <person name="Syed K."/>
            <person name="Salamov A."/>
            <person name="Hori C."/>
            <person name="Aerts A."/>
            <person name="Henrissat B."/>
            <person name="Wiebenga A."/>
            <person name="vanKuyk P.A."/>
            <person name="Barry K."/>
            <person name="Lindquist E."/>
            <person name="LaButti K."/>
            <person name="Lapidus A."/>
            <person name="Lucas S."/>
            <person name="Coutinho P."/>
            <person name="Gong Y."/>
            <person name="Samejima M."/>
            <person name="Mahadevan R."/>
            <person name="Abou-Zaid M."/>
            <person name="de Vries R.P."/>
            <person name="Igarashi K."/>
            <person name="Yadav J.S."/>
            <person name="Grigoriev I.V."/>
            <person name="Master E.R."/>
        </authorList>
    </citation>
    <scope>NUCLEOTIDE SEQUENCE [LARGE SCALE GENOMIC DNA]</scope>
    <source>
        <strain evidence="5 6">HHB-10118-sp</strain>
    </source>
</reference>